<keyword evidence="10 12" id="KW-0472">Membrane</keyword>
<keyword evidence="7" id="KW-0460">Magnesium</keyword>
<dbReference type="InterPro" id="IPR057255">
    <property type="entry name" value="2TM_P5A-ATPase"/>
</dbReference>
<proteinExistence type="inferred from homology"/>
<dbReference type="Proteomes" id="UP001150062">
    <property type="component" value="Unassembled WGS sequence"/>
</dbReference>
<name>A0ABQ8Z4I7_9EUKA</name>
<reference evidence="15" key="1">
    <citation type="submission" date="2022-08" db="EMBL/GenBank/DDBJ databases">
        <title>Novel sulfate-reducing endosymbionts in the free-living metamonad Anaeramoeba.</title>
        <authorList>
            <person name="Jerlstrom-Hultqvist J."/>
            <person name="Cepicka I."/>
            <person name="Gallot-Lavallee L."/>
            <person name="Salas-Leiva D."/>
            <person name="Curtis B.A."/>
            <person name="Zahonova K."/>
            <person name="Pipaliya S."/>
            <person name="Dacks J."/>
            <person name="Roger A.J."/>
        </authorList>
    </citation>
    <scope>NUCLEOTIDE SEQUENCE</scope>
    <source>
        <strain evidence="15">Schooner1</strain>
    </source>
</reference>
<dbReference type="Gene3D" id="3.40.1110.10">
    <property type="entry name" value="Calcium-transporting ATPase, cytoplasmic domain N"/>
    <property type="match status" value="1"/>
</dbReference>
<feature type="transmembrane region" description="Helical" evidence="12">
    <location>
        <begin position="1058"/>
        <end position="1078"/>
    </location>
</feature>
<feature type="transmembrane region" description="Helical" evidence="12">
    <location>
        <begin position="1090"/>
        <end position="1109"/>
    </location>
</feature>
<evidence type="ECO:0000256" key="2">
    <source>
        <dbReference type="ARBA" id="ARBA00006000"/>
    </source>
</evidence>
<dbReference type="SUPFAM" id="SSF81653">
    <property type="entry name" value="Calcium ATPase, transduction domain A"/>
    <property type="match status" value="1"/>
</dbReference>
<feature type="transmembrane region" description="Helical" evidence="12">
    <location>
        <begin position="951"/>
        <end position="968"/>
    </location>
</feature>
<dbReference type="SUPFAM" id="SSF81665">
    <property type="entry name" value="Calcium ATPase, transmembrane domain M"/>
    <property type="match status" value="1"/>
</dbReference>
<dbReference type="PROSITE" id="PS00154">
    <property type="entry name" value="ATPASE_E1_E2"/>
    <property type="match status" value="1"/>
</dbReference>
<dbReference type="InterPro" id="IPR023214">
    <property type="entry name" value="HAD_sf"/>
</dbReference>
<dbReference type="NCBIfam" id="TIGR01494">
    <property type="entry name" value="ATPase_P-type"/>
    <property type="match status" value="2"/>
</dbReference>
<dbReference type="NCBIfam" id="TIGR01657">
    <property type="entry name" value="P-ATPase-V"/>
    <property type="match status" value="1"/>
</dbReference>
<evidence type="ECO:0000256" key="5">
    <source>
        <dbReference type="ARBA" id="ARBA00022741"/>
    </source>
</evidence>
<organism evidence="15 16">
    <name type="scientific">Anaeramoeba flamelloides</name>
    <dbReference type="NCBI Taxonomy" id="1746091"/>
    <lineage>
        <taxon>Eukaryota</taxon>
        <taxon>Metamonada</taxon>
        <taxon>Anaeramoebidae</taxon>
        <taxon>Anaeramoeba</taxon>
    </lineage>
</organism>
<dbReference type="InterPro" id="IPR023298">
    <property type="entry name" value="ATPase_P-typ_TM_dom_sf"/>
</dbReference>
<dbReference type="Pfam" id="PF23143">
    <property type="entry name" value="2TM_P5A-ATPase"/>
    <property type="match status" value="1"/>
</dbReference>
<evidence type="ECO:0000256" key="7">
    <source>
        <dbReference type="ARBA" id="ARBA00022842"/>
    </source>
</evidence>
<keyword evidence="16" id="KW-1185">Reference proteome</keyword>
<evidence type="ECO:0000313" key="15">
    <source>
        <dbReference type="EMBL" id="KAJ6251726.1"/>
    </source>
</evidence>
<sequence>MTQVNSKKIKAIKLLKDIPFVLRLDFFPFVFLYLYFLLEYRTFYIEDLWSEKILQALCFPICVFIHFLVYLVSHWSISFRCLVRYKATKKIESSQHVAVFPQSQAGTAQVCKLFRSHNQYSFLFQNRTYFWSEQQKVFCKRDYPVHHKISDYLEHKGLLDSEKRKELFNRYGKNKFLIPDPQFKELFKEQALAPFFVFQVFCVLLWCLDEYWYFSIFTLVLLVASESMIVKKRLKNLSHLREIGVKPYVVEVYRGSWIKVKSTELLPGDIVNLKRNTIPSCDLLLIEGTCIVNESMLTGESVPQLKESVKFFDQEKEFNLKNYKANIIFGGTKVIQHSNQSKILDGCKCYVLRTGFGTSQGKLMRTILHSSQRVTANNLDALFFILFLLFFALLASGYVFVNGLKDQSRSRYKLVLNCVLILTSVIPPELPMQLSLAVNTSVVSLSKLAIFCTEPFRIPFAGKIDVCCFDKTGTLTSNKITLRGIAGINLNKNKEKEKGKGKGKSQSNSGELTFGKNLPDLPFCLLGGCHSLVFLDKQIIGDPTEKATMKGIGLDYTGLETTRCTRNNKKFSIRIIQRHPFASKLKRMSTITEIYEGVSDKRYYSICKGAPETVKEFIKDLPANYEDIYKKYMLEGSRVIAYGYKELNETSIRDLRQIPRKDLEKDLIFGGFLIFMTSNKHDSKEIISELISSEHKIVMITGDNILTACHIAKELKIIHKKELFININEDADQKDNNNVEIIAESSDKTVKYNIGDLKQLKINLDDYNLCLSGTVMKRLIALKKFDQYLKHIVVFARIAPEQKEYILIQLKKRGFTTSMCGDGTNDVGALKQSHVGVSLLNSEVLQDIKSIESKKKQLIAKSNSNRNKIKNKNKNSNKRNNKNNNASRKLTWAEKLRKNAQEAEQENLQVKLGDASIASPFTSKKSSISCMIDIIRQGRCTLVTTLQMYKILALNCLITAYSLSVLYLEGIKQGDQQATISGIFITVCFLFITRPKPLDKLYPERPITKIFSFYVMFSILFQFTIHLFAIIFVCKMSYPFITEPLDIEKDFEPNVLNGSIFILSIALQVITCAVNYIGRPFMLNLQENKKLFYSLIATFSLTLVLSLDIVRPLNIIFQLDPFPSWKFRFTLTGIIILDLVLSFAIEKGLYWIFKHRPSKKNIETFELIHKNRNKKLKKEKKEKKIETQKNIDPIQLKKQSILKNIKKKNSSKRKKK</sequence>
<dbReference type="Pfam" id="PF00122">
    <property type="entry name" value="E1-E2_ATPase"/>
    <property type="match status" value="1"/>
</dbReference>
<keyword evidence="4" id="KW-0479">Metal-binding</keyword>
<evidence type="ECO:0000256" key="11">
    <source>
        <dbReference type="SAM" id="MobiDB-lite"/>
    </source>
</evidence>
<evidence type="ECO:0000256" key="8">
    <source>
        <dbReference type="ARBA" id="ARBA00022967"/>
    </source>
</evidence>
<feature type="transmembrane region" description="Helical" evidence="12">
    <location>
        <begin position="191"/>
        <end position="206"/>
    </location>
</feature>
<gene>
    <name evidence="15" type="ORF">M0813_01496</name>
</gene>
<dbReference type="Pfam" id="PF13246">
    <property type="entry name" value="Cation_ATPase"/>
    <property type="match status" value="1"/>
</dbReference>
<dbReference type="SUPFAM" id="SSF56784">
    <property type="entry name" value="HAD-like"/>
    <property type="match status" value="1"/>
</dbReference>
<dbReference type="InterPro" id="IPR059000">
    <property type="entry name" value="ATPase_P-type_domA"/>
</dbReference>
<keyword evidence="5" id="KW-0547">Nucleotide-binding</keyword>
<dbReference type="Gene3D" id="2.70.150.10">
    <property type="entry name" value="Calcium-transporting ATPase, cytoplasmic transduction domain A"/>
    <property type="match status" value="1"/>
</dbReference>
<feature type="transmembrane region" description="Helical" evidence="12">
    <location>
        <begin position="53"/>
        <end position="72"/>
    </location>
</feature>
<dbReference type="SFLD" id="SFLDG00002">
    <property type="entry name" value="C1.7:_P-type_atpase_like"/>
    <property type="match status" value="1"/>
</dbReference>
<comment type="caution">
    <text evidence="15">The sequence shown here is derived from an EMBL/GenBank/DDBJ whole genome shotgun (WGS) entry which is preliminary data.</text>
</comment>
<dbReference type="EMBL" id="JAOAOG010000054">
    <property type="protein sequence ID" value="KAJ6251726.1"/>
    <property type="molecule type" value="Genomic_DNA"/>
</dbReference>
<dbReference type="InterPro" id="IPR036412">
    <property type="entry name" value="HAD-like_sf"/>
</dbReference>
<feature type="transmembrane region" description="Helical" evidence="12">
    <location>
        <begin position="1129"/>
        <end position="1153"/>
    </location>
</feature>
<dbReference type="Gene3D" id="3.40.50.1000">
    <property type="entry name" value="HAD superfamily/HAD-like"/>
    <property type="match status" value="1"/>
</dbReference>
<feature type="domain" description="P5A-ATPase transmembrane helical hairpin" evidence="14">
    <location>
        <begin position="19"/>
        <end position="87"/>
    </location>
</feature>
<dbReference type="PANTHER" id="PTHR45630">
    <property type="entry name" value="CATION-TRANSPORTING ATPASE-RELATED"/>
    <property type="match status" value="1"/>
</dbReference>
<keyword evidence="8" id="KW-1278">Translocase</keyword>
<evidence type="ECO:0000256" key="10">
    <source>
        <dbReference type="ARBA" id="ARBA00023136"/>
    </source>
</evidence>
<evidence type="ECO:0000256" key="3">
    <source>
        <dbReference type="ARBA" id="ARBA00022692"/>
    </source>
</evidence>
<dbReference type="InterPro" id="IPR001757">
    <property type="entry name" value="P_typ_ATPase"/>
</dbReference>
<evidence type="ECO:0000256" key="4">
    <source>
        <dbReference type="ARBA" id="ARBA00022723"/>
    </source>
</evidence>
<dbReference type="SFLD" id="SFLDS00003">
    <property type="entry name" value="Haloacid_Dehalogenase"/>
    <property type="match status" value="1"/>
</dbReference>
<dbReference type="SFLD" id="SFLDF00027">
    <property type="entry name" value="p-type_atpase"/>
    <property type="match status" value="1"/>
</dbReference>
<dbReference type="InterPro" id="IPR006544">
    <property type="entry name" value="P-type_TPase_V"/>
</dbReference>
<feature type="compositionally biased region" description="Basic residues" evidence="11">
    <location>
        <begin position="867"/>
        <end position="881"/>
    </location>
</feature>
<evidence type="ECO:0000256" key="6">
    <source>
        <dbReference type="ARBA" id="ARBA00022840"/>
    </source>
</evidence>
<dbReference type="SUPFAM" id="SSF81660">
    <property type="entry name" value="Metal cation-transporting ATPase, ATP-binding domain N"/>
    <property type="match status" value="1"/>
</dbReference>
<dbReference type="InterPro" id="IPR018303">
    <property type="entry name" value="ATPase_P-typ_P_site"/>
</dbReference>
<dbReference type="PRINTS" id="PR00119">
    <property type="entry name" value="CATATPASE"/>
</dbReference>
<evidence type="ECO:0000256" key="12">
    <source>
        <dbReference type="SAM" id="Phobius"/>
    </source>
</evidence>
<evidence type="ECO:0000256" key="9">
    <source>
        <dbReference type="ARBA" id="ARBA00022989"/>
    </source>
</evidence>
<feature type="transmembrane region" description="Helical" evidence="12">
    <location>
        <begin position="20"/>
        <end position="38"/>
    </location>
</feature>
<feature type="transmembrane region" description="Helical" evidence="12">
    <location>
        <begin position="1013"/>
        <end position="1038"/>
    </location>
</feature>
<dbReference type="InterPro" id="IPR044492">
    <property type="entry name" value="P_typ_ATPase_HD_dom"/>
</dbReference>
<dbReference type="PANTHER" id="PTHR45630:SF7">
    <property type="entry name" value="ENDOPLASMIC RETICULUM TRANSMEMBRANE HELIX TRANSLOCASE"/>
    <property type="match status" value="1"/>
</dbReference>
<dbReference type="InterPro" id="IPR023299">
    <property type="entry name" value="ATPase_P-typ_cyto_dom_N"/>
</dbReference>
<evidence type="ECO:0000259" key="14">
    <source>
        <dbReference type="Pfam" id="PF23143"/>
    </source>
</evidence>
<accession>A0ABQ8Z4I7</accession>
<comment type="similarity">
    <text evidence="2">Belongs to the cation transport ATPase (P-type) (TC 3.A.3) family. Type V subfamily.</text>
</comment>
<feature type="transmembrane region" description="Helical" evidence="12">
    <location>
        <begin position="381"/>
        <end position="400"/>
    </location>
</feature>
<protein>
    <submittedName>
        <fullName evidence="15">Manganese-transporting atpase 13a1</fullName>
    </submittedName>
</protein>
<keyword evidence="3 12" id="KW-0812">Transmembrane</keyword>
<keyword evidence="9 12" id="KW-1133">Transmembrane helix</keyword>
<feature type="region of interest" description="Disordered" evidence="11">
    <location>
        <begin position="857"/>
        <end position="891"/>
    </location>
</feature>
<comment type="subcellular location">
    <subcellularLocation>
        <location evidence="1">Membrane</location>
        <topology evidence="1">Multi-pass membrane protein</topology>
    </subcellularLocation>
</comment>
<evidence type="ECO:0000259" key="13">
    <source>
        <dbReference type="Pfam" id="PF00122"/>
    </source>
</evidence>
<evidence type="ECO:0000313" key="16">
    <source>
        <dbReference type="Proteomes" id="UP001150062"/>
    </source>
</evidence>
<dbReference type="InterPro" id="IPR008250">
    <property type="entry name" value="ATPase_P-typ_transduc_dom_A_sf"/>
</dbReference>
<evidence type="ECO:0000256" key="1">
    <source>
        <dbReference type="ARBA" id="ARBA00004141"/>
    </source>
</evidence>
<feature type="domain" description="P-type ATPase A" evidence="13">
    <location>
        <begin position="251"/>
        <end position="366"/>
    </location>
</feature>
<keyword evidence="6" id="KW-0067">ATP-binding</keyword>
<feature type="transmembrane region" description="Helical" evidence="12">
    <location>
        <begin position="212"/>
        <end position="230"/>
    </location>
</feature>